<evidence type="ECO:0000313" key="4">
    <source>
        <dbReference type="EMBL" id="NGM83817.1"/>
    </source>
</evidence>
<accession>A0A6M1PJR4</accession>
<sequence length="411" mass="44291">MYCHQCGAKNAPEQKTCVKCGARLLTAEVRQAVLEVAAGAEAMQRPPAYRQGEPVAKREDKASGAGGVFQWLIPLLFAGCVGLGLMLYYSHEQSVNRTVAALHQQAKKEALAGRYSQAVKLLDEASAKRPGFAALRRDRDLAAKAAGLQSQLKEAAEQLKAQKLDSGEKALKQIAAAVSEREEPLFAPLKKELAADQVKLTVMKVKSGLDKLHTVDALAEKLDSLNGLSGQEAAAVKAQIIGKIVGISYAAAEKKLRDKDFAGALDEVDGGLLYAADNEKLTAYREQIVQAKQEFEEAEANRIRLAEQKAAEEDLNNRMAAVEVSGLQVVLDDYGDLQISGTVTNKATRPIESVSISLDIYDLSGAYLGNTYASVSPYRLEPGESGDFSASYYGVYSKAKVSVANATWYLE</sequence>
<name>A0A6M1PJR4_9BACL</name>
<dbReference type="InterPro" id="IPR047676">
    <property type="entry name" value="FxLYD_dom"/>
</dbReference>
<reference evidence="4 5" key="1">
    <citation type="submission" date="2020-02" db="EMBL/GenBank/DDBJ databases">
        <authorList>
            <person name="Gao J."/>
            <person name="Sun J."/>
        </authorList>
    </citation>
    <scope>NUCLEOTIDE SEQUENCE [LARGE SCALE GENOMIC DNA]</scope>
    <source>
        <strain evidence="4 5">7124</strain>
    </source>
</reference>
<dbReference type="AlphaFoldDB" id="A0A6M1PJR4"/>
<dbReference type="RefSeq" id="WP_025333328.1">
    <property type="nucleotide sequence ID" value="NZ_JAAKGU010000007.1"/>
</dbReference>
<proteinExistence type="predicted"/>
<keyword evidence="1" id="KW-0175">Coiled coil</keyword>
<evidence type="ECO:0000313" key="5">
    <source>
        <dbReference type="Proteomes" id="UP000480151"/>
    </source>
</evidence>
<keyword evidence="2" id="KW-1133">Transmembrane helix</keyword>
<organism evidence="4 5">
    <name type="scientific">Paenibacillus apii</name>
    <dbReference type="NCBI Taxonomy" id="1850370"/>
    <lineage>
        <taxon>Bacteria</taxon>
        <taxon>Bacillati</taxon>
        <taxon>Bacillota</taxon>
        <taxon>Bacilli</taxon>
        <taxon>Bacillales</taxon>
        <taxon>Paenibacillaceae</taxon>
        <taxon>Paenibacillus</taxon>
    </lineage>
</organism>
<keyword evidence="2" id="KW-0812">Transmembrane</keyword>
<feature type="transmembrane region" description="Helical" evidence="2">
    <location>
        <begin position="68"/>
        <end position="89"/>
    </location>
</feature>
<feature type="domain" description="Zinc-ribbon" evidence="3">
    <location>
        <begin position="2"/>
        <end position="24"/>
    </location>
</feature>
<dbReference type="Pfam" id="PF13240">
    <property type="entry name" value="Zn_Ribbon_1"/>
    <property type="match status" value="1"/>
</dbReference>
<dbReference type="EMBL" id="JAAKGU010000007">
    <property type="protein sequence ID" value="NGM83817.1"/>
    <property type="molecule type" value="Genomic_DNA"/>
</dbReference>
<dbReference type="Proteomes" id="UP000480151">
    <property type="component" value="Unassembled WGS sequence"/>
</dbReference>
<comment type="caution">
    <text evidence="4">The sequence shown here is derived from an EMBL/GenBank/DDBJ whole genome shotgun (WGS) entry which is preliminary data.</text>
</comment>
<feature type="coiled-coil region" evidence="1">
    <location>
        <begin position="274"/>
        <end position="315"/>
    </location>
</feature>
<protein>
    <submittedName>
        <fullName evidence="4">Zinc ribbon domain-containing protein</fullName>
    </submittedName>
</protein>
<keyword evidence="5" id="KW-1185">Reference proteome</keyword>
<keyword evidence="2" id="KW-0472">Membrane</keyword>
<gene>
    <name evidence="4" type="ORF">G5B47_15460</name>
</gene>
<evidence type="ECO:0000256" key="1">
    <source>
        <dbReference type="SAM" id="Coils"/>
    </source>
</evidence>
<evidence type="ECO:0000259" key="3">
    <source>
        <dbReference type="Pfam" id="PF13240"/>
    </source>
</evidence>
<dbReference type="InterPro" id="IPR026870">
    <property type="entry name" value="Zinc_ribbon_dom"/>
</dbReference>
<dbReference type="NCBIfam" id="NF038353">
    <property type="entry name" value="FxLYD_dom"/>
    <property type="match status" value="1"/>
</dbReference>
<evidence type="ECO:0000256" key="2">
    <source>
        <dbReference type="SAM" id="Phobius"/>
    </source>
</evidence>